<dbReference type="GO" id="GO:0003824">
    <property type="term" value="F:catalytic activity"/>
    <property type="evidence" value="ECO:0007669"/>
    <property type="project" value="UniProtKB-ARBA"/>
</dbReference>
<feature type="domain" description="GGDEF" evidence="5">
    <location>
        <begin position="764"/>
        <end position="897"/>
    </location>
</feature>
<keyword evidence="7" id="KW-1185">Reference proteome</keyword>
<dbReference type="Gene3D" id="3.30.450.20">
    <property type="entry name" value="PAS domain"/>
    <property type="match status" value="2"/>
</dbReference>
<dbReference type="InterPro" id="IPR001633">
    <property type="entry name" value="EAL_dom"/>
</dbReference>
<dbReference type="InterPro" id="IPR029016">
    <property type="entry name" value="GAF-like_dom_sf"/>
</dbReference>
<dbReference type="Gene3D" id="3.30.450.40">
    <property type="match status" value="2"/>
</dbReference>
<dbReference type="EMBL" id="VNFH01000014">
    <property type="protein sequence ID" value="TVU67472.1"/>
    <property type="molecule type" value="Genomic_DNA"/>
</dbReference>
<dbReference type="InterPro" id="IPR000014">
    <property type="entry name" value="PAS"/>
</dbReference>
<proteinExistence type="predicted"/>
<evidence type="ECO:0000256" key="2">
    <source>
        <dbReference type="SAM" id="MobiDB-lite"/>
    </source>
</evidence>
<dbReference type="NCBIfam" id="TIGR00229">
    <property type="entry name" value="sensory_box"/>
    <property type="match status" value="1"/>
</dbReference>
<dbReference type="FunFam" id="3.30.70.270:FF:000001">
    <property type="entry name" value="Diguanylate cyclase domain protein"/>
    <property type="match status" value="1"/>
</dbReference>
<dbReference type="PANTHER" id="PTHR44757">
    <property type="entry name" value="DIGUANYLATE CYCLASE DGCP"/>
    <property type="match status" value="1"/>
</dbReference>
<dbReference type="InterPro" id="IPR043128">
    <property type="entry name" value="Rev_trsase/Diguanyl_cyclase"/>
</dbReference>
<evidence type="ECO:0000259" key="4">
    <source>
        <dbReference type="PROSITE" id="PS50883"/>
    </source>
</evidence>
<dbReference type="InterPro" id="IPR035919">
    <property type="entry name" value="EAL_sf"/>
</dbReference>
<dbReference type="Pfam" id="PF13185">
    <property type="entry name" value="GAF_2"/>
    <property type="match status" value="1"/>
</dbReference>
<feature type="domain" description="PAS" evidence="3">
    <location>
        <begin position="606"/>
        <end position="676"/>
    </location>
</feature>
<dbReference type="InterPro" id="IPR013655">
    <property type="entry name" value="PAS_fold_3"/>
</dbReference>
<dbReference type="InterPro" id="IPR035965">
    <property type="entry name" value="PAS-like_dom_sf"/>
</dbReference>
<dbReference type="SUPFAM" id="SSF141868">
    <property type="entry name" value="EAL domain-like"/>
    <property type="match status" value="1"/>
</dbReference>
<dbReference type="SMART" id="SM00052">
    <property type="entry name" value="EAL"/>
    <property type="match status" value="1"/>
</dbReference>
<feature type="compositionally biased region" description="Polar residues" evidence="2">
    <location>
        <begin position="26"/>
        <end position="60"/>
    </location>
</feature>
<dbReference type="NCBIfam" id="TIGR00254">
    <property type="entry name" value="GGDEF"/>
    <property type="match status" value="1"/>
</dbReference>
<dbReference type="SMART" id="SM00065">
    <property type="entry name" value="GAF"/>
    <property type="match status" value="2"/>
</dbReference>
<comment type="caution">
    <text evidence="6">The sequence shown here is derived from an EMBL/GenBank/DDBJ whole genome shotgun (WGS) entry which is preliminary data.</text>
</comment>
<name>A0A558HED4_9GAMM</name>
<dbReference type="SUPFAM" id="SSF55073">
    <property type="entry name" value="Nucleotide cyclase"/>
    <property type="match status" value="1"/>
</dbReference>
<evidence type="ECO:0000313" key="6">
    <source>
        <dbReference type="EMBL" id="TVU67472.1"/>
    </source>
</evidence>
<dbReference type="CDD" id="cd01949">
    <property type="entry name" value="GGDEF"/>
    <property type="match status" value="1"/>
</dbReference>
<feature type="domain" description="EAL" evidence="4">
    <location>
        <begin position="908"/>
        <end position="1166"/>
    </location>
</feature>
<dbReference type="Pfam" id="PF00990">
    <property type="entry name" value="GGDEF"/>
    <property type="match status" value="1"/>
</dbReference>
<dbReference type="Proteomes" id="UP000319941">
    <property type="component" value="Unassembled WGS sequence"/>
</dbReference>
<dbReference type="InterPro" id="IPR003018">
    <property type="entry name" value="GAF"/>
</dbReference>
<dbReference type="AlphaFoldDB" id="A0A558HED4"/>
<dbReference type="Gene3D" id="3.30.70.270">
    <property type="match status" value="1"/>
</dbReference>
<dbReference type="Pfam" id="PF08447">
    <property type="entry name" value="PAS_3"/>
    <property type="match status" value="2"/>
</dbReference>
<dbReference type="PROSITE" id="PS50883">
    <property type="entry name" value="EAL"/>
    <property type="match status" value="1"/>
</dbReference>
<dbReference type="OrthoDB" id="9787514at2"/>
<feature type="compositionally biased region" description="Low complexity" evidence="2">
    <location>
        <begin position="10"/>
        <end position="20"/>
    </location>
</feature>
<dbReference type="InterPro" id="IPR000160">
    <property type="entry name" value="GGDEF_dom"/>
</dbReference>
<evidence type="ECO:0000256" key="1">
    <source>
        <dbReference type="ARBA" id="ARBA00001946"/>
    </source>
</evidence>
<dbReference type="Pfam" id="PF01590">
    <property type="entry name" value="GAF"/>
    <property type="match status" value="1"/>
</dbReference>
<dbReference type="SUPFAM" id="SSF55785">
    <property type="entry name" value="PYP-like sensor domain (PAS domain)"/>
    <property type="match status" value="2"/>
</dbReference>
<dbReference type="SMART" id="SM00267">
    <property type="entry name" value="GGDEF"/>
    <property type="match status" value="1"/>
</dbReference>
<dbReference type="CDD" id="cd01948">
    <property type="entry name" value="EAL"/>
    <property type="match status" value="1"/>
</dbReference>
<sequence>MRLRNRPRSIRPISKSSIPSTGPGTGNTSALPMTSPRNWHNKSTQNPLINSIAGQTPSSRSHPKVEQHGKIVPQTALYFRMQDGKYNIDSPKLSASSRCQAVIGFIFDRQRRLFYPLGNCYAMPDSLMLDTSITSACIESLRREEDHQAQMILELAANLTGTSLALITLRDGDQLKRWLSLDDNTPDIVPIHDSLCGMAVVQGARLVTLDASQHPTLRDTCSVQGDGIRYYIGLPLRNTLGDVIGCMSMFDTSPRETPPSDDTLSQLDKLAMMIGEAVKRLMQGTRLNTALQDSQTRANWILCSISDGIIEWQAGHERLTISSRLETQLGYAPGTLDSRLEALHERVAPEMREEFQALIKDNRLKSTPFSIELRIRTRLGDYRWFKFRAQFDVRDNEPRHFIGSLLDIHHQHLANVAQANKLRRYEHQQAALIRLGNTRHIDGIDIETLVPWICQLVAEGLQVRKVSLWRMNEQNNSLHLLHVRDSSLPSPHDDTADAYPKTLPHDQHQGYFSALDSERVLAIADVSRVNEDLLFQGTFSNDIKAILDSPVRMSGKIVGVICCTECNAPREWADDELAFLTSVCDRVSQLATECERHITQQRLSASERRYRATFEHSAVGMAHLGNNGQLLRINQRIEDILGYPTATLSRCYLRELVDPEDLDHLLEQHQALINGEKEYFTQRCRFIHASGNTVHADISISAIDPTPNQEGYTLIALIDNTLNHTMSQRLIHEANHDSLTGLLNRAAFRSRLTQLCDNARADDTVHCLAYIDLDQFKVVNDTCGHSAGDALLIQLVDIIRAELRPQDFLARLGGDEFGLLMPETMLEVAEQQLEHLRNTVANFRFMWDDKLFGVSSSIGLVSISSRHNDPHQLLSAADAACYEAKDAGRNRVHRHCESGDQVTLRMQEMHWVTEITAALEEQRLVLFQQPIVSTHVGCESDSELHYEVLVRLRSRDGSIISPGEFLPAAERYGLSAAIDEHVIRAYLSWLASQKSHAERLTMVALNLSGHSISSPSFRETLVTLVRESGIPGNKICFEITETVAITRLRDARTFFETLGELGCYFALDDFGSGVSSFGYLKSLPVDYLKIDGAFIRDMDTNRVSYSIARAIAEVAREMGMKTVAEFVGSKDVLASVSTIGVDHVQGYAIGMPRPLMETSLASPMLEHH</sequence>
<dbReference type="STRING" id="553385.GCA_000591415_00141"/>
<evidence type="ECO:0000313" key="7">
    <source>
        <dbReference type="Proteomes" id="UP000319941"/>
    </source>
</evidence>
<dbReference type="SUPFAM" id="SSF55781">
    <property type="entry name" value="GAF domain-like"/>
    <property type="match status" value="2"/>
</dbReference>
<dbReference type="SMART" id="SM00091">
    <property type="entry name" value="PAS"/>
    <property type="match status" value="2"/>
</dbReference>
<dbReference type="CDD" id="cd00130">
    <property type="entry name" value="PAS"/>
    <property type="match status" value="2"/>
</dbReference>
<feature type="region of interest" description="Disordered" evidence="2">
    <location>
        <begin position="1"/>
        <end position="68"/>
    </location>
</feature>
<comment type="cofactor">
    <cofactor evidence="1">
        <name>Mg(2+)</name>
        <dbReference type="ChEBI" id="CHEBI:18420"/>
    </cofactor>
</comment>
<organism evidence="6 7">
    <name type="scientific">Cobetia crustatorum</name>
    <dbReference type="NCBI Taxonomy" id="553385"/>
    <lineage>
        <taxon>Bacteria</taxon>
        <taxon>Pseudomonadati</taxon>
        <taxon>Pseudomonadota</taxon>
        <taxon>Gammaproteobacteria</taxon>
        <taxon>Oceanospirillales</taxon>
        <taxon>Halomonadaceae</taxon>
        <taxon>Cobetia</taxon>
    </lineage>
</organism>
<evidence type="ECO:0000259" key="3">
    <source>
        <dbReference type="PROSITE" id="PS50112"/>
    </source>
</evidence>
<reference evidence="6 7" key="1">
    <citation type="submission" date="2019-07" db="EMBL/GenBank/DDBJ databases">
        <title>Diversity of Bacteria from Kongsfjorden, Arctic.</title>
        <authorList>
            <person name="Yu Y."/>
        </authorList>
    </citation>
    <scope>NUCLEOTIDE SEQUENCE [LARGE SCALE GENOMIC DNA]</scope>
    <source>
        <strain evidence="6 7">SM1923</strain>
    </source>
</reference>
<dbReference type="PANTHER" id="PTHR44757:SF4">
    <property type="entry name" value="DIGUANYLATE CYCLASE DGCE-RELATED"/>
    <property type="match status" value="1"/>
</dbReference>
<gene>
    <name evidence="6" type="ORF">FQP86_16500</name>
</gene>
<dbReference type="PROSITE" id="PS50112">
    <property type="entry name" value="PAS"/>
    <property type="match status" value="1"/>
</dbReference>
<dbReference type="Gene3D" id="3.20.20.450">
    <property type="entry name" value="EAL domain"/>
    <property type="match status" value="1"/>
</dbReference>
<protein>
    <submittedName>
        <fullName evidence="6">EAL domain-containing protein</fullName>
    </submittedName>
</protein>
<accession>A0A558HED4</accession>
<dbReference type="InterPro" id="IPR052155">
    <property type="entry name" value="Biofilm_reg_signaling"/>
</dbReference>
<dbReference type="Pfam" id="PF00563">
    <property type="entry name" value="EAL"/>
    <property type="match status" value="1"/>
</dbReference>
<evidence type="ECO:0000259" key="5">
    <source>
        <dbReference type="PROSITE" id="PS50887"/>
    </source>
</evidence>
<dbReference type="PROSITE" id="PS50887">
    <property type="entry name" value="GGDEF"/>
    <property type="match status" value="1"/>
</dbReference>
<dbReference type="InterPro" id="IPR029787">
    <property type="entry name" value="Nucleotide_cyclase"/>
</dbReference>